<dbReference type="AlphaFoldDB" id="A0A193G3S8"/>
<evidence type="ECO:0000256" key="5">
    <source>
        <dbReference type="ARBA" id="ARBA00023136"/>
    </source>
</evidence>
<protein>
    <submittedName>
        <fullName evidence="8">Permease</fullName>
    </submittedName>
</protein>
<sequence>MVLTVLAWAGSWIAMKMVVPYIGPFDFVVLRYVCGGAVLLVLALAMRRPLSMPSWWATVLVGLTQTAAFQGMVQMALVHGGVGKISLMAYTMPFWVVLFGWILLRERPGPRHWLGMGLAAVGLLCVIAPWKPIGDTISVLLGLVAGMFWGLGTVLAKRGFNRHQPDIIVFTGWQMFIGGVAMAPVALAVPQIAIVWNPPLLLGMAYIILIASAAGWLLWLIVVRRVPASVAGMSSLGTPVIAALLAWLIFDERPAPLEGLGMVLILCGLVVVARAAGRPSPPPLTAS</sequence>
<feature type="transmembrane region" description="Helical" evidence="6">
    <location>
        <begin position="136"/>
        <end position="155"/>
    </location>
</feature>
<evidence type="ECO:0000256" key="2">
    <source>
        <dbReference type="ARBA" id="ARBA00022475"/>
    </source>
</evidence>
<dbReference type="PANTHER" id="PTHR32322:SF18">
    <property type="entry name" value="S-ADENOSYLMETHIONINE_S-ADENOSYLHOMOCYSTEINE TRANSPORTER"/>
    <property type="match status" value="1"/>
</dbReference>
<feature type="domain" description="EamA" evidence="7">
    <location>
        <begin position="2"/>
        <end position="127"/>
    </location>
</feature>
<dbReference type="Gene3D" id="1.10.3730.20">
    <property type="match status" value="1"/>
</dbReference>
<feature type="transmembrane region" description="Helical" evidence="6">
    <location>
        <begin position="54"/>
        <end position="73"/>
    </location>
</feature>
<reference evidence="8 9" key="1">
    <citation type="submission" date="2016-06" db="EMBL/GenBank/DDBJ databases">
        <title>Complete genome sequences of Bordetella bronchialis and Bordetella flabilis.</title>
        <authorList>
            <person name="LiPuma J.J."/>
            <person name="Spilker T."/>
        </authorList>
    </citation>
    <scope>NUCLEOTIDE SEQUENCE [LARGE SCALE GENOMIC DNA]</scope>
    <source>
        <strain evidence="8 9">AU17976</strain>
    </source>
</reference>
<keyword evidence="2" id="KW-1003">Cell membrane</keyword>
<feature type="transmembrane region" description="Helical" evidence="6">
    <location>
        <begin position="113"/>
        <end position="130"/>
    </location>
</feature>
<feature type="transmembrane region" description="Helical" evidence="6">
    <location>
        <begin position="30"/>
        <end position="47"/>
    </location>
</feature>
<dbReference type="InterPro" id="IPR050638">
    <property type="entry name" value="AA-Vitamin_Transporters"/>
</dbReference>
<dbReference type="GO" id="GO:0005886">
    <property type="term" value="C:plasma membrane"/>
    <property type="evidence" value="ECO:0007669"/>
    <property type="project" value="UniProtKB-SubCell"/>
</dbReference>
<evidence type="ECO:0000256" key="4">
    <source>
        <dbReference type="ARBA" id="ARBA00022989"/>
    </source>
</evidence>
<feature type="transmembrane region" description="Helical" evidence="6">
    <location>
        <begin position="85"/>
        <end position="104"/>
    </location>
</feature>
<dbReference type="EMBL" id="CP016171">
    <property type="protein sequence ID" value="ANN74652.1"/>
    <property type="molecule type" value="Genomic_DNA"/>
</dbReference>
<keyword evidence="4 6" id="KW-1133">Transmembrane helix</keyword>
<evidence type="ECO:0000256" key="3">
    <source>
        <dbReference type="ARBA" id="ARBA00022692"/>
    </source>
</evidence>
<comment type="subcellular location">
    <subcellularLocation>
        <location evidence="1">Cell membrane</location>
        <topology evidence="1">Multi-pass membrane protein</topology>
    </subcellularLocation>
</comment>
<evidence type="ECO:0000313" key="8">
    <source>
        <dbReference type="EMBL" id="ANN74652.1"/>
    </source>
</evidence>
<feature type="transmembrane region" description="Helical" evidence="6">
    <location>
        <begin position="230"/>
        <end position="250"/>
    </location>
</feature>
<name>A0A193G3S8_9BORD</name>
<feature type="transmembrane region" description="Helical" evidence="6">
    <location>
        <begin position="167"/>
        <end position="194"/>
    </location>
</feature>
<feature type="transmembrane region" description="Helical" evidence="6">
    <location>
        <begin position="256"/>
        <end position="277"/>
    </location>
</feature>
<dbReference type="Pfam" id="PF00892">
    <property type="entry name" value="EamA"/>
    <property type="match status" value="2"/>
</dbReference>
<accession>A0A193G3S8</accession>
<gene>
    <name evidence="8" type="ORF">BAU08_08290</name>
</gene>
<keyword evidence="5 6" id="KW-0472">Membrane</keyword>
<dbReference type="PANTHER" id="PTHR32322">
    <property type="entry name" value="INNER MEMBRANE TRANSPORTER"/>
    <property type="match status" value="1"/>
</dbReference>
<feature type="domain" description="EamA" evidence="7">
    <location>
        <begin position="137"/>
        <end position="273"/>
    </location>
</feature>
<dbReference type="STRING" id="463025.BAU08_08290"/>
<evidence type="ECO:0000256" key="1">
    <source>
        <dbReference type="ARBA" id="ARBA00004651"/>
    </source>
</evidence>
<dbReference type="Proteomes" id="UP000092213">
    <property type="component" value="Chromosome"/>
</dbReference>
<dbReference type="InterPro" id="IPR037185">
    <property type="entry name" value="EmrE-like"/>
</dbReference>
<evidence type="ECO:0000313" key="9">
    <source>
        <dbReference type="Proteomes" id="UP000092213"/>
    </source>
</evidence>
<keyword evidence="3 6" id="KW-0812">Transmembrane</keyword>
<proteinExistence type="predicted"/>
<evidence type="ECO:0000256" key="6">
    <source>
        <dbReference type="SAM" id="Phobius"/>
    </source>
</evidence>
<dbReference type="SUPFAM" id="SSF103481">
    <property type="entry name" value="Multidrug resistance efflux transporter EmrE"/>
    <property type="match status" value="2"/>
</dbReference>
<organism evidence="8 9">
    <name type="scientific">Bordetella bronchialis</name>
    <dbReference type="NCBI Taxonomy" id="463025"/>
    <lineage>
        <taxon>Bacteria</taxon>
        <taxon>Pseudomonadati</taxon>
        <taxon>Pseudomonadota</taxon>
        <taxon>Betaproteobacteria</taxon>
        <taxon>Burkholderiales</taxon>
        <taxon>Alcaligenaceae</taxon>
        <taxon>Bordetella</taxon>
    </lineage>
</organism>
<dbReference type="InterPro" id="IPR000620">
    <property type="entry name" value="EamA_dom"/>
</dbReference>
<feature type="transmembrane region" description="Helical" evidence="6">
    <location>
        <begin position="200"/>
        <end position="223"/>
    </location>
</feature>
<evidence type="ECO:0000259" key="7">
    <source>
        <dbReference type="Pfam" id="PF00892"/>
    </source>
</evidence>